<dbReference type="RefSeq" id="WP_189025179.1">
    <property type="nucleotide sequence ID" value="NZ_BMKR01000008.1"/>
</dbReference>
<feature type="compositionally biased region" description="Polar residues" evidence="3">
    <location>
        <begin position="393"/>
        <end position="405"/>
    </location>
</feature>
<evidence type="ECO:0000256" key="1">
    <source>
        <dbReference type="ARBA" id="ARBA00024353"/>
    </source>
</evidence>
<sequence length="420" mass="44076">MNCAEVMEWMHRYLDHDLSPAEKIEMFRHIDSCPSCTEILDQLTLLHQELEHLPDVSPPFSLVDSILPRLDELDRAGSEAGYAVSAEPAQQDVQDEAAVVPFSRKSTRGKSSKGSSIATRTGIGAAAAAVLLGIALFNMPESLPGAQVESMMQSNADTAGSNEVMNQKAMKSDSTAEETSTGDMAQSNAPIEDNSAAAPEEYAIPATPSPAAVVPNDPTAPPDERPGSKAVKSQEPVKAQKSSAPKSTAKPDNGIKASPSAEPKAPGSSEEPNAGLQERNTGEAGNTDGSMQDSQIPPADDPGIMSLVPPESAFMNQAYFASPDGQYTAEVADQQLHIYHLPAAGPDGEKQVVTSLPLEGALVSAEWSADGRQFTYVTEQADGNVTNVYTLQPEASPTATNAPVQTVTPSATPEATPPAQ</sequence>
<protein>
    <recommendedName>
        <fullName evidence="2">Anti-sigma-W factor RsiW</fullName>
    </recommendedName>
</protein>
<proteinExistence type="inferred from homology"/>
<evidence type="ECO:0000256" key="3">
    <source>
        <dbReference type="SAM" id="MobiDB-lite"/>
    </source>
</evidence>
<evidence type="ECO:0000256" key="2">
    <source>
        <dbReference type="ARBA" id="ARBA00024438"/>
    </source>
</evidence>
<evidence type="ECO:0000259" key="4">
    <source>
        <dbReference type="Pfam" id="PF13490"/>
    </source>
</evidence>
<keyword evidence="6" id="KW-1185">Reference proteome</keyword>
<dbReference type="InterPro" id="IPR011042">
    <property type="entry name" value="6-blade_b-propeller_TolB-like"/>
</dbReference>
<dbReference type="EMBL" id="BMKR01000008">
    <property type="protein sequence ID" value="GGF78660.1"/>
    <property type="molecule type" value="Genomic_DNA"/>
</dbReference>
<reference evidence="5" key="2">
    <citation type="submission" date="2020-09" db="EMBL/GenBank/DDBJ databases">
        <authorList>
            <person name="Sun Q."/>
            <person name="Zhou Y."/>
        </authorList>
    </citation>
    <scope>NUCLEOTIDE SEQUENCE</scope>
    <source>
        <strain evidence="5">CGMCC 1.16134</strain>
    </source>
</reference>
<feature type="compositionally biased region" description="Polar residues" evidence="3">
    <location>
        <begin position="177"/>
        <end position="189"/>
    </location>
</feature>
<accession>A0A917CBL2</accession>
<feature type="region of interest" description="Disordered" evidence="3">
    <location>
        <begin position="393"/>
        <end position="420"/>
    </location>
</feature>
<dbReference type="SUPFAM" id="SSF82171">
    <property type="entry name" value="DPP6 N-terminal domain-like"/>
    <property type="match status" value="1"/>
</dbReference>
<comment type="caution">
    <text evidence="5">The sequence shown here is derived from an EMBL/GenBank/DDBJ whole genome shotgun (WGS) entry which is preliminary data.</text>
</comment>
<dbReference type="InterPro" id="IPR027383">
    <property type="entry name" value="Znf_put"/>
</dbReference>
<dbReference type="Gene3D" id="1.10.10.1320">
    <property type="entry name" value="Anti-sigma factor, zinc-finger domain"/>
    <property type="match status" value="1"/>
</dbReference>
<reference evidence="5" key="1">
    <citation type="journal article" date="2014" name="Int. J. Syst. Evol. Microbiol.">
        <title>Complete genome sequence of Corynebacterium casei LMG S-19264T (=DSM 44701T), isolated from a smear-ripened cheese.</title>
        <authorList>
            <consortium name="US DOE Joint Genome Institute (JGI-PGF)"/>
            <person name="Walter F."/>
            <person name="Albersmeier A."/>
            <person name="Kalinowski J."/>
            <person name="Ruckert C."/>
        </authorList>
    </citation>
    <scope>NUCLEOTIDE SEQUENCE</scope>
    <source>
        <strain evidence="5">CGMCC 1.16134</strain>
    </source>
</reference>
<gene>
    <name evidence="5" type="ORF">GCM10010912_24680</name>
</gene>
<evidence type="ECO:0000313" key="5">
    <source>
        <dbReference type="EMBL" id="GGF78660.1"/>
    </source>
</evidence>
<dbReference type="Gene3D" id="2.120.10.30">
    <property type="entry name" value="TolB, C-terminal domain"/>
    <property type="match status" value="1"/>
</dbReference>
<feature type="domain" description="Putative zinc-finger" evidence="4">
    <location>
        <begin position="3"/>
        <end position="36"/>
    </location>
</feature>
<dbReference type="Pfam" id="PF13490">
    <property type="entry name" value="zf-HC2"/>
    <property type="match status" value="1"/>
</dbReference>
<feature type="region of interest" description="Disordered" evidence="3">
    <location>
        <begin position="148"/>
        <end position="190"/>
    </location>
</feature>
<dbReference type="InterPro" id="IPR041916">
    <property type="entry name" value="Anti_sigma_zinc_sf"/>
</dbReference>
<dbReference type="Proteomes" id="UP000637643">
    <property type="component" value="Unassembled WGS sequence"/>
</dbReference>
<feature type="region of interest" description="Disordered" evidence="3">
    <location>
        <begin position="81"/>
        <end position="118"/>
    </location>
</feature>
<comment type="similarity">
    <text evidence="1">Belongs to the zinc-associated anti-sigma factor (ZAS) superfamily. Anti-sigma-W factor family.</text>
</comment>
<feature type="compositionally biased region" description="Polar residues" evidence="3">
    <location>
        <begin position="150"/>
        <end position="165"/>
    </location>
</feature>
<name>A0A917CBL2_9BACL</name>
<organism evidence="5 6">
    <name type="scientific">Paenibacillus albidus</name>
    <dbReference type="NCBI Taxonomy" id="2041023"/>
    <lineage>
        <taxon>Bacteria</taxon>
        <taxon>Bacillati</taxon>
        <taxon>Bacillota</taxon>
        <taxon>Bacilli</taxon>
        <taxon>Bacillales</taxon>
        <taxon>Paenibacillaceae</taxon>
        <taxon>Paenibacillus</taxon>
    </lineage>
</organism>
<feature type="region of interest" description="Disordered" evidence="3">
    <location>
        <begin position="207"/>
        <end position="308"/>
    </location>
</feature>
<feature type="compositionally biased region" description="Polar residues" evidence="3">
    <location>
        <begin position="283"/>
        <end position="295"/>
    </location>
</feature>
<dbReference type="AlphaFoldDB" id="A0A917CBL2"/>
<evidence type="ECO:0000313" key="6">
    <source>
        <dbReference type="Proteomes" id="UP000637643"/>
    </source>
</evidence>